<feature type="compositionally biased region" description="Polar residues" evidence="1">
    <location>
        <begin position="1310"/>
        <end position="1321"/>
    </location>
</feature>
<name>A0AAN7THQ5_9PEZI</name>
<feature type="compositionally biased region" description="Basic and acidic residues" evidence="1">
    <location>
        <begin position="222"/>
        <end position="237"/>
    </location>
</feature>
<dbReference type="InterPro" id="IPR048636">
    <property type="entry name" value="Csf1_N"/>
</dbReference>
<feature type="region of interest" description="Disordered" evidence="1">
    <location>
        <begin position="1305"/>
        <end position="1340"/>
    </location>
</feature>
<feature type="compositionally biased region" description="Low complexity" evidence="1">
    <location>
        <begin position="1322"/>
        <end position="1340"/>
    </location>
</feature>
<organism evidence="5 6">
    <name type="scientific">Meristemomyces frigidus</name>
    <dbReference type="NCBI Taxonomy" id="1508187"/>
    <lineage>
        <taxon>Eukaryota</taxon>
        <taxon>Fungi</taxon>
        <taxon>Dikarya</taxon>
        <taxon>Ascomycota</taxon>
        <taxon>Pezizomycotina</taxon>
        <taxon>Dothideomycetes</taxon>
        <taxon>Dothideomycetidae</taxon>
        <taxon>Mycosphaerellales</taxon>
        <taxon>Teratosphaeriaceae</taxon>
        <taxon>Meristemomyces</taxon>
    </lineage>
</organism>
<feature type="region of interest" description="Disordered" evidence="1">
    <location>
        <begin position="555"/>
        <end position="600"/>
    </location>
</feature>
<feature type="compositionally biased region" description="Basic and acidic residues" evidence="1">
    <location>
        <begin position="117"/>
        <end position="144"/>
    </location>
</feature>
<dbReference type="Pfam" id="PF25038">
    <property type="entry name" value="Csf1_C"/>
    <property type="match status" value="1"/>
</dbReference>
<dbReference type="GO" id="GO:0006113">
    <property type="term" value="P:fermentation"/>
    <property type="evidence" value="ECO:0007669"/>
    <property type="project" value="InterPro"/>
</dbReference>
<feature type="transmembrane region" description="Helical" evidence="2">
    <location>
        <begin position="58"/>
        <end position="76"/>
    </location>
</feature>
<evidence type="ECO:0000313" key="5">
    <source>
        <dbReference type="EMBL" id="KAK5112371.1"/>
    </source>
</evidence>
<feature type="compositionally biased region" description="Polar residues" evidence="1">
    <location>
        <begin position="2470"/>
        <end position="2479"/>
    </location>
</feature>
<feature type="region of interest" description="Disordered" evidence="1">
    <location>
        <begin position="1225"/>
        <end position="1289"/>
    </location>
</feature>
<proteinExistence type="predicted"/>
<feature type="domain" description="Csf1 C-terminal region" evidence="4">
    <location>
        <begin position="2488"/>
        <end position="3221"/>
    </location>
</feature>
<evidence type="ECO:0000259" key="4">
    <source>
        <dbReference type="Pfam" id="PF25038"/>
    </source>
</evidence>
<dbReference type="InterPro" id="IPR029636">
    <property type="entry name" value="Csf1"/>
</dbReference>
<dbReference type="GO" id="GO:0016020">
    <property type="term" value="C:membrane"/>
    <property type="evidence" value="ECO:0007669"/>
    <property type="project" value="InterPro"/>
</dbReference>
<feature type="region of interest" description="Disordered" evidence="1">
    <location>
        <begin position="115"/>
        <end position="159"/>
    </location>
</feature>
<dbReference type="PANTHER" id="PTHR32085">
    <property type="entry name" value="PROTEIN CSF1"/>
    <property type="match status" value="1"/>
</dbReference>
<reference evidence="5" key="1">
    <citation type="submission" date="2023-08" db="EMBL/GenBank/DDBJ databases">
        <title>Black Yeasts Isolated from many extreme environments.</title>
        <authorList>
            <person name="Coleine C."/>
            <person name="Stajich J.E."/>
            <person name="Selbmann L."/>
        </authorList>
    </citation>
    <scope>NUCLEOTIDE SEQUENCE</scope>
    <source>
        <strain evidence="5">CCFEE 5401</strain>
    </source>
</reference>
<evidence type="ECO:0000259" key="3">
    <source>
        <dbReference type="Pfam" id="PF21678"/>
    </source>
</evidence>
<feature type="compositionally biased region" description="Polar residues" evidence="1">
    <location>
        <begin position="1172"/>
        <end position="1183"/>
    </location>
</feature>
<feature type="compositionally biased region" description="Basic and acidic residues" evidence="1">
    <location>
        <begin position="1148"/>
        <end position="1164"/>
    </location>
</feature>
<dbReference type="EMBL" id="JAVRRL010000031">
    <property type="protein sequence ID" value="KAK5112371.1"/>
    <property type="molecule type" value="Genomic_DNA"/>
</dbReference>
<feature type="region of interest" description="Disordered" evidence="1">
    <location>
        <begin position="196"/>
        <end position="241"/>
    </location>
</feature>
<sequence length="3222" mass="356896">MVLSALPLGPSTGFNWVFLVEILVCGILAIFFLFYFNRLFATVVSYAIRAYTWHTYRAYIDITALQISLLGGRIFFKSIRYHAHNITATAHDGHITWRYWLSHVQDAEVFLVEDSDRDGKEGSPGRASEKSDRYSDKLDGDKSGLRNHSPGKAENGRDRKKELPCRISVKVSGVECFIYNRSPLYDLVVEATSNHAKEQGSPHGSEWKVFSEPGSSSSSSQDKAKGESPLKPERTDTRQTGLTTDYQRPQIPALLHLLPIKVECKRAAAAVGNEHTTSVITAKIEKATGTIDAGKAATPFDIFKLLFNFDIEHATAQMKPNRDFKEQQLETAQKVLRAKEAEVETSRRYTFTPPRTAIKIYKWLSKARIRGPDISGSVRAASVQSGKGEILEGKQPIPGAAQWHGLSRYLDEHDSTDHSEWSNVEYAKASTLVEVPKIGFRFYWDIPGAVPPDGLVESEVLLQNPKDDDINGSKPPEYGLDFFVHGGTVAYGPWADRQRINLQQIFFPVSYVDSVPLKILKPGETRICTVFKIYVSVEEDVTLRVPTRELSKDDKWQGRADLGHGANDQANEDSKRWKKGKRRRHHRRRRGKQGPTGVDARPYGWLDITVKPDTTVNFTQDMYPRASGYRNRLDLEVKGSEMTSSVNHGLLWRTGLITLDADISQPLEWNTLRRWPFNIVIHDMELFILRDHMFLIIDIVNDWSSGASPEFFIFVPYYYDINMGFKSWCMYLNVNDANIINEPASFDHNDFITLEGRDMQGAIHIPLEHYLPKRNEIYFDVLSHDMGMRILNPPRSTLSTFLTDKKVAELPHLTLNGSFDQNSEERPGLVDILRFDIASDGLTLKAYGQLVRQLINIKENYFGDYVHFNTLEEFQNAGDDFAEANAKIASIPPPQTINELDVILNIIIENTAVLFPTNMYDCKEHLRIELPHADLNLRIVSYYLDMALQMSPLSILSGSTTPDQDDSSIEGASSTQLFIRHVDLYGHRCFGAPPTEPAYINQWDIDVGAFTGECTTAFMYDVVSAGKAFAFAFSDAENATPVVSPNVFNDVSFVKVRTNIIRTWLHVGQEALLFSAQPISVDTNDWAGDTFSQRVSVVAPLITLACIDARSIARQRGTDSRRQSARTLAFFQTGAAVDVLIRKRHFDEEKKGQHAHVRQSDLRTSRVPFLTQRPQSRASTTPYDPNLKPPAMPYPSLPSPLIYNRPMNRRPLSIKSATSFASSLQSVTSKRSSSSISASVRGVGPPKSMPMFRSINPRGEPTPEGGQAGRRSADESGRSHSGLPQPTTAFSSSFAEPYFPLDLVEPDESNVPTLSSPNIAKTSSNTSLASLSPLSSSDLDNDASQTTVLIDIKTGIRLYVEPGVGVTGATLLSEMAPESAEHMLDSFQMNVMGTIDATHKARHGHRDVLEIQASLPFARMRIASPAESDNLRSDQMNISIDNVQQLVRVRNLPSMEGSNQALTLHSTAGGISIAVTAMSETEIRPAVHLNIDDVLVWVALNDVRSMHVSVMQVQASLDGTQARSLSKAALRIVDIVNDLPPRFKATTERSQNMLLYLVHTLTQFNEDSADPPFLSRMSYILRAFPDHFRNQNSWKVLTRLRHILKVMPEDAKALLMQRLYAHDIDRPSERPSQVLQKWAQWRNWDVVNVETAYAFKMLFPNAETSTAQEVAALPLSMIVRSELLSLSLETHMEANKISFEDLSLGLDVVPPTAPTGLMLVEANKRTKSMIQLHTSTIGLNFNWSLYGIFEEILPLINEFERAAEQTQVKKSSPSEKLNDEIARHDFHIVFSTDDGSITLHTINLRHLSRAEGLKLSLIGTTQGSDRFGGYGQCASALLNVDRAMTELHGPESCILQSLVISPSLYIDHLQPVTGVDIAPAVVVAAAYEEVEISVREQIPGVIHVADAVIMDEVTQVLKLVNAITVTQEKAVEQGRRPSVVMKTPELNVAVLAGKMQLEISVLQSLSYQLEGASASVRLVPSLTGDKGVELSFDVGRQNHGFVNTSRNERHHQGLLELPPIKGHVNYSAGKDAASVSVNASIQRIEIEAAAIQGVMSVINKSEVKEVFSAVRASVEEIQRHVEKLDMVHSEPAQTASPDKRRLLYDVRLALLGVRVSASTPHKTTTTKHQRATAEVEIGIGPLHTTLSNRHNASELDQMVPEVHLQVQDIGARLWINDRGRHQPCGKATFGVNVHFVIRSVESGAVARELSIVSQSLEVNAYPETAATFVDVINHLQDRLRDLDVSRELEYLRRLRDSRRHTIVQGISGRQVSADEQTTFSAADFLALNTTVSLRDIQVSWLIDQRHAAVPNVNAQDVVLTLSSINFTTSGGHEARLTIADVLLQLTRKAASKQDRALNSALLPEVSFSVGYWTTGMNYSLAFKATGKPLDLRLESQFIIPISTAQKSVEYAIDSFRAGTAAWQSTPTSSGAPRAQMFDTKHLGSLLVEADFAGAQVYMREAVKDDKVGTPVSQNHSSQHGRYGQFSDGDQINSTTLKSPGIAVKVEYRAEGAQPQLSGELQVEASSNMLRPNFVPLMVEVSNSVKEVVRQQETQEIAKPKQVLENKPSQKFFEQDSLATTSPAKLFGKTKVNLGLRICRQEFGLTCQPIAKVDAKLILDDFYFTVNTIESEDYGHFFAMSTVLSKLSADVKHVYSREPTFSFEMDSIVISAMNSKHLGNLTGVSAIIRIDPTKLSINAKQLQDLLLFQEIWLPPEARAQQAPVLSAGDARPDEYFAQKYHALASAAAFPWNATISITELSVAIDLGQSIGKTSMMISNLWASQQKSSDWEEHLCIGLDHLTLDSTGRMSGFVTVAGAGVRTSIHWPEASESHGKTPLIQASAGFGKLRAKAAFEYQAFAFGDIEDFDFLMYNVRQDGAKSDRLVAVLDCGKAYVFSTSTSPAQALGLVQAFERLIQEKKTMYMQSLRDIEKHFRRESTAVPAAIIPMMGGSASKPDAKATSISLHTDVVLTLGDVCFGVYPSTFFDSQLLKGEASNIQARFAVGIEDGKIHSGLGMTLGQLQVALARVRRTTAVPKALEISVDEIVSSALNAKGGTILRVPKVVASMQTWQTTDSNKVDYIFKSLFAGKIDVGWNLSRINFIQGMWTTHTRALASRLGESLPKSAVRITAAEQKQGDGSTGSRAKITAEVKLPQSRFEYRPLEPPIIDTPQLRDMGEATPPLEWLGLHRGRLPNVVHQVVIVTLLELAKEVEDAYSRILGSS</sequence>
<evidence type="ECO:0000256" key="2">
    <source>
        <dbReference type="SAM" id="Phobius"/>
    </source>
</evidence>
<feature type="compositionally biased region" description="Low complexity" evidence="1">
    <location>
        <begin position="1225"/>
        <end position="1239"/>
    </location>
</feature>
<gene>
    <name evidence="5" type="ORF">LTR62_004334</name>
</gene>
<evidence type="ECO:0000313" key="6">
    <source>
        <dbReference type="Proteomes" id="UP001310890"/>
    </source>
</evidence>
<keyword evidence="2" id="KW-0472">Membrane</keyword>
<feature type="transmembrane region" description="Helical" evidence="2">
    <location>
        <begin position="16"/>
        <end position="37"/>
    </location>
</feature>
<protein>
    <submittedName>
        <fullName evidence="5">Uncharacterized protein</fullName>
    </submittedName>
</protein>
<accession>A0AAN7THQ5</accession>
<dbReference type="Proteomes" id="UP001310890">
    <property type="component" value="Unassembled WGS sequence"/>
</dbReference>
<dbReference type="InterPro" id="IPR056779">
    <property type="entry name" value="Csf1_C"/>
</dbReference>
<dbReference type="PANTHER" id="PTHR32085:SF3">
    <property type="entry name" value="PROTEIN CSF1"/>
    <property type="match status" value="1"/>
</dbReference>
<keyword evidence="2" id="KW-1133">Transmembrane helix</keyword>
<keyword evidence="2" id="KW-0812">Transmembrane</keyword>
<feature type="domain" description="Csf1 N-terminal" evidence="3">
    <location>
        <begin position="157"/>
        <end position="555"/>
    </location>
</feature>
<dbReference type="Pfam" id="PF21678">
    <property type="entry name" value="Csf1_N"/>
    <property type="match status" value="2"/>
</dbReference>
<comment type="caution">
    <text evidence="5">The sequence shown here is derived from an EMBL/GenBank/DDBJ whole genome shotgun (WGS) entry which is preliminary data.</text>
</comment>
<feature type="region of interest" description="Disordered" evidence="1">
    <location>
        <begin position="1148"/>
        <end position="1193"/>
    </location>
</feature>
<feature type="domain" description="Csf1 N-terminal" evidence="3">
    <location>
        <begin position="598"/>
        <end position="876"/>
    </location>
</feature>
<feature type="region of interest" description="Disordered" evidence="1">
    <location>
        <begin position="2467"/>
        <end position="2493"/>
    </location>
</feature>
<evidence type="ECO:0000256" key="1">
    <source>
        <dbReference type="SAM" id="MobiDB-lite"/>
    </source>
</evidence>
<feature type="compositionally biased region" description="Basic residues" evidence="1">
    <location>
        <begin position="576"/>
        <end position="592"/>
    </location>
</feature>